<keyword evidence="2" id="KW-1185">Reference proteome</keyword>
<accession>A0ABR0AU87</accession>
<proteinExistence type="predicted"/>
<gene>
    <name evidence="1" type="ORF">OUZ56_021700</name>
</gene>
<comment type="caution">
    <text evidence="1">The sequence shown here is derived from an EMBL/GenBank/DDBJ whole genome shotgun (WGS) entry which is preliminary data.</text>
</comment>
<dbReference type="Proteomes" id="UP001234178">
    <property type="component" value="Unassembled WGS sequence"/>
</dbReference>
<protein>
    <submittedName>
        <fullName evidence="1">Uncharacterized protein</fullName>
    </submittedName>
</protein>
<dbReference type="EMBL" id="JAOYFB010000039">
    <property type="protein sequence ID" value="KAK4028696.1"/>
    <property type="molecule type" value="Genomic_DNA"/>
</dbReference>
<organism evidence="1 2">
    <name type="scientific">Daphnia magna</name>
    <dbReference type="NCBI Taxonomy" id="35525"/>
    <lineage>
        <taxon>Eukaryota</taxon>
        <taxon>Metazoa</taxon>
        <taxon>Ecdysozoa</taxon>
        <taxon>Arthropoda</taxon>
        <taxon>Crustacea</taxon>
        <taxon>Branchiopoda</taxon>
        <taxon>Diplostraca</taxon>
        <taxon>Cladocera</taxon>
        <taxon>Anomopoda</taxon>
        <taxon>Daphniidae</taxon>
        <taxon>Daphnia</taxon>
    </lineage>
</organism>
<evidence type="ECO:0000313" key="2">
    <source>
        <dbReference type="Proteomes" id="UP001234178"/>
    </source>
</evidence>
<evidence type="ECO:0000313" key="1">
    <source>
        <dbReference type="EMBL" id="KAK4028696.1"/>
    </source>
</evidence>
<sequence>MDSPTQEISISILALDEGYRNRPRPHNKIWKEIPFNHARQPKYRFVCKAPSAVQTLLPHATSSCLDQLRNPARSTRIRIL</sequence>
<reference evidence="1 2" key="1">
    <citation type="journal article" date="2023" name="Nucleic Acids Res.">
        <title>The hologenome of Daphnia magna reveals possible DNA methylation and microbiome-mediated evolution of the host genome.</title>
        <authorList>
            <person name="Chaturvedi A."/>
            <person name="Li X."/>
            <person name="Dhandapani V."/>
            <person name="Marshall H."/>
            <person name="Kissane S."/>
            <person name="Cuenca-Cambronero M."/>
            <person name="Asole G."/>
            <person name="Calvet F."/>
            <person name="Ruiz-Romero M."/>
            <person name="Marangio P."/>
            <person name="Guigo R."/>
            <person name="Rago D."/>
            <person name="Mirbahai L."/>
            <person name="Eastwood N."/>
            <person name="Colbourne J.K."/>
            <person name="Zhou J."/>
            <person name="Mallon E."/>
            <person name="Orsini L."/>
        </authorList>
    </citation>
    <scope>NUCLEOTIDE SEQUENCE [LARGE SCALE GENOMIC DNA]</scope>
    <source>
        <strain evidence="1">LRV0_1</strain>
    </source>
</reference>
<name>A0ABR0AU87_9CRUS</name>